<evidence type="ECO:0000256" key="4">
    <source>
        <dbReference type="ARBA" id="ARBA00022729"/>
    </source>
</evidence>
<dbReference type="InterPro" id="IPR030678">
    <property type="entry name" value="Peptide/Ni-bd"/>
</dbReference>
<comment type="caution">
    <text evidence="6">The sequence shown here is derived from an EMBL/GenBank/DDBJ whole genome shotgun (WGS) entry which is preliminary data.</text>
</comment>
<evidence type="ECO:0000256" key="3">
    <source>
        <dbReference type="ARBA" id="ARBA00022448"/>
    </source>
</evidence>
<accession>A0ABS5DYG8</accession>
<dbReference type="RefSeq" id="WP_210809414.1">
    <property type="nucleotide sequence ID" value="NZ_JAGQDG010000004.1"/>
</dbReference>
<evidence type="ECO:0000256" key="1">
    <source>
        <dbReference type="ARBA" id="ARBA00004196"/>
    </source>
</evidence>
<evidence type="ECO:0000259" key="5">
    <source>
        <dbReference type="Pfam" id="PF00496"/>
    </source>
</evidence>
<proteinExistence type="inferred from homology"/>
<dbReference type="Gene3D" id="3.10.105.10">
    <property type="entry name" value="Dipeptide-binding Protein, Domain 3"/>
    <property type="match status" value="1"/>
</dbReference>
<dbReference type="PANTHER" id="PTHR30290:SF10">
    <property type="entry name" value="PERIPLASMIC OLIGOPEPTIDE-BINDING PROTEIN-RELATED"/>
    <property type="match status" value="1"/>
</dbReference>
<keyword evidence="4" id="KW-0732">Signal</keyword>
<protein>
    <submittedName>
        <fullName evidence="6">Bicyclomycin resistance protein</fullName>
    </submittedName>
</protein>
<evidence type="ECO:0000313" key="7">
    <source>
        <dbReference type="Proteomes" id="UP000672097"/>
    </source>
</evidence>
<dbReference type="Pfam" id="PF00496">
    <property type="entry name" value="SBP_bac_5"/>
    <property type="match status" value="1"/>
</dbReference>
<name>A0ABS5DYG8_9BURK</name>
<keyword evidence="3" id="KW-0813">Transport</keyword>
<gene>
    <name evidence="6" type="ORF">KAK11_12265</name>
</gene>
<evidence type="ECO:0000256" key="2">
    <source>
        <dbReference type="ARBA" id="ARBA00005695"/>
    </source>
</evidence>
<comment type="subcellular location">
    <subcellularLocation>
        <location evidence="1">Cell envelope</location>
    </subcellularLocation>
</comment>
<dbReference type="PIRSF" id="PIRSF002741">
    <property type="entry name" value="MppA"/>
    <property type="match status" value="1"/>
</dbReference>
<dbReference type="PANTHER" id="PTHR30290">
    <property type="entry name" value="PERIPLASMIC BINDING COMPONENT OF ABC TRANSPORTER"/>
    <property type="match status" value="1"/>
</dbReference>
<sequence length="618" mass="68584">MSPDTASHRLGPSAARWAITAWCTLTLAAAATASEPPVGSASAAPSTVRVAFHGHENGFDPAQISDVVSAALVGSLFDALLTYDHLARPAKLKPNTAVSLPEVSDNYTRFVFRIKPGITFSEHPAFKDKAGRPTQRELVAADYVYSIKRYYDPAVRSPTLFHYQGAGLLGLDELRQKALDTKTPFPYDTEVEGLKALDRYTLQIRVAKPAPRLPYVLATPALSGAVAREVIESLPDTKAAMAHPVGTGPFKLGAWRRGSRIVLERNPAHQHSVHDEQPAADDAEGQAIAQRFRGRKLPMVDRVEVSIIEEAQPRWLAFLNGELDMVWVPDEFVGSAAPQGQVAPYLAKRGVRMTRVVAPTTRHVYFNLENPIVGGYTPERVALRRALALAYNAPRERALMRRGQMKPAQSVIPPQVSGYDPDLKSEMSDYDPQRAKALLDLAGYVDKDGDGWRDQPNGQPLQLELHTEPTQLARQWQGHWKSSMDAIGVKMSFRMGAWQENIKAARAGKLMMWTTGWSAAIPDGSYFLDLMYGPNKGQSNYARFDLPAFNTLNEQQRVLPDGPERQAVIAQAVKLSLAYMPYKASGHDVNTWLYQPRVQGFRPHPFMRDFWRFVALEP</sequence>
<dbReference type="Proteomes" id="UP000672097">
    <property type="component" value="Unassembled WGS sequence"/>
</dbReference>
<dbReference type="InterPro" id="IPR039424">
    <property type="entry name" value="SBP_5"/>
</dbReference>
<dbReference type="InterPro" id="IPR000914">
    <property type="entry name" value="SBP_5_dom"/>
</dbReference>
<feature type="domain" description="Solute-binding protein family 5" evidence="5">
    <location>
        <begin position="91"/>
        <end position="537"/>
    </location>
</feature>
<dbReference type="EMBL" id="JAGQDG010000004">
    <property type="protein sequence ID" value="MBQ0936104.1"/>
    <property type="molecule type" value="Genomic_DNA"/>
</dbReference>
<comment type="similarity">
    <text evidence="2">Belongs to the bacterial solute-binding protein 5 family.</text>
</comment>
<keyword evidence="7" id="KW-1185">Reference proteome</keyword>
<dbReference type="Gene3D" id="3.90.76.10">
    <property type="entry name" value="Dipeptide-binding Protein, Domain 1"/>
    <property type="match status" value="1"/>
</dbReference>
<organism evidence="6 7">
    <name type="scientific">Ideonella paludis</name>
    <dbReference type="NCBI Taxonomy" id="1233411"/>
    <lineage>
        <taxon>Bacteria</taxon>
        <taxon>Pseudomonadati</taxon>
        <taxon>Pseudomonadota</taxon>
        <taxon>Betaproteobacteria</taxon>
        <taxon>Burkholderiales</taxon>
        <taxon>Sphaerotilaceae</taxon>
        <taxon>Ideonella</taxon>
    </lineage>
</organism>
<dbReference type="Gene3D" id="3.40.190.10">
    <property type="entry name" value="Periplasmic binding protein-like II"/>
    <property type="match status" value="1"/>
</dbReference>
<dbReference type="SUPFAM" id="SSF53850">
    <property type="entry name" value="Periplasmic binding protein-like II"/>
    <property type="match status" value="1"/>
</dbReference>
<evidence type="ECO:0000313" key="6">
    <source>
        <dbReference type="EMBL" id="MBQ0936104.1"/>
    </source>
</evidence>
<reference evidence="6 7" key="1">
    <citation type="submission" date="2021-04" db="EMBL/GenBank/DDBJ databases">
        <title>The genome sequence of type strain Ideonella paludis KCTC 32238.</title>
        <authorList>
            <person name="Liu Y."/>
        </authorList>
    </citation>
    <scope>NUCLEOTIDE SEQUENCE [LARGE SCALE GENOMIC DNA]</scope>
    <source>
        <strain evidence="6 7">KCTC 32238</strain>
    </source>
</reference>